<proteinExistence type="predicted"/>
<sequence>MNEKEWKKVVERGSVVPPYYEPAHSAQSVYWTGEIEGEHHEEYLGEMPQTYYDKRYVDWFYYTFTALEPDPDEIGMYIYRRTDEDEGVFEFDEWYSTYIENTSHWKTEKEFMKGADE</sequence>
<dbReference type="RefSeq" id="WP_091528138.1">
    <property type="nucleotide sequence ID" value="NZ_FOLT01000001.1"/>
</dbReference>
<evidence type="ECO:0000313" key="2">
    <source>
        <dbReference type="Proteomes" id="UP000199612"/>
    </source>
</evidence>
<evidence type="ECO:0000313" key="1">
    <source>
        <dbReference type="EMBL" id="SFB90324.1"/>
    </source>
</evidence>
<gene>
    <name evidence="1" type="ORF">SAMN04488102_101344</name>
</gene>
<reference evidence="2" key="1">
    <citation type="submission" date="2016-10" db="EMBL/GenBank/DDBJ databases">
        <authorList>
            <person name="Varghese N."/>
            <person name="Submissions S."/>
        </authorList>
    </citation>
    <scope>NUCLEOTIDE SEQUENCE [LARGE SCALE GENOMIC DNA]</scope>
    <source>
        <strain evidence="2">DSM 23664</strain>
    </source>
</reference>
<dbReference type="AlphaFoldDB" id="A0A1I1ET74"/>
<organism evidence="1 2">
    <name type="scientific">Alkalibacterium subtropicum</name>
    <dbReference type="NCBI Taxonomy" id="753702"/>
    <lineage>
        <taxon>Bacteria</taxon>
        <taxon>Bacillati</taxon>
        <taxon>Bacillota</taxon>
        <taxon>Bacilli</taxon>
        <taxon>Lactobacillales</taxon>
        <taxon>Carnobacteriaceae</taxon>
        <taxon>Alkalibacterium</taxon>
    </lineage>
</organism>
<protein>
    <submittedName>
        <fullName evidence="1">Uncharacterized protein</fullName>
    </submittedName>
</protein>
<dbReference type="Proteomes" id="UP000199612">
    <property type="component" value="Unassembled WGS sequence"/>
</dbReference>
<accession>A0A1I1ET74</accession>
<dbReference type="STRING" id="753702.SAMN04488102_101344"/>
<keyword evidence="2" id="KW-1185">Reference proteome</keyword>
<name>A0A1I1ET74_9LACT</name>
<dbReference type="EMBL" id="FOLT01000001">
    <property type="protein sequence ID" value="SFB90324.1"/>
    <property type="molecule type" value="Genomic_DNA"/>
</dbReference>